<dbReference type="RefSeq" id="WP_248009400.1">
    <property type="nucleotide sequence ID" value="NZ_JAJHVV010000008.1"/>
</dbReference>
<comment type="caution">
    <text evidence="7">The sequence shown here is derived from an EMBL/GenBank/DDBJ whole genome shotgun (WGS) entry which is preliminary data.</text>
</comment>
<evidence type="ECO:0000313" key="7">
    <source>
        <dbReference type="EMBL" id="MCK6264321.1"/>
    </source>
</evidence>
<dbReference type="Pfam" id="PF12945">
    <property type="entry name" value="PilZNR"/>
    <property type="match status" value="1"/>
</dbReference>
<keyword evidence="7" id="KW-0966">Cell projection</keyword>
<evidence type="ECO:0000313" key="8">
    <source>
        <dbReference type="Proteomes" id="UP001139559"/>
    </source>
</evidence>
<proteinExistence type="predicted"/>
<dbReference type="EMBL" id="JAJHVV010000008">
    <property type="protein sequence ID" value="MCK6264321.1"/>
    <property type="molecule type" value="Genomic_DNA"/>
</dbReference>
<dbReference type="InterPro" id="IPR009875">
    <property type="entry name" value="PilZ_domain"/>
</dbReference>
<dbReference type="Gene3D" id="2.40.10.220">
    <property type="entry name" value="predicted glycosyltransferase like domains"/>
    <property type="match status" value="1"/>
</dbReference>
<evidence type="ECO:0000256" key="1">
    <source>
        <dbReference type="ARBA" id="ARBA00022636"/>
    </source>
</evidence>
<accession>A0A9X2BHU3</accession>
<dbReference type="Gene3D" id="2.30.110.10">
    <property type="entry name" value="Electron Transport, Fmn-binding Protein, Chain A"/>
    <property type="match status" value="1"/>
</dbReference>
<evidence type="ECO:0000256" key="4">
    <source>
        <dbReference type="SAM" id="MobiDB-lite"/>
    </source>
</evidence>
<keyword evidence="8" id="KW-1185">Reference proteome</keyword>
<dbReference type="Proteomes" id="UP001139559">
    <property type="component" value="Unassembled WGS sequence"/>
</dbReference>
<reference evidence="7" key="1">
    <citation type="submission" date="2021-11" db="EMBL/GenBank/DDBJ databases">
        <title>Vibrio ZSDE26 sp. nov. and Vibrio ZSDZ34 sp. nov., isolated from coastal seawater in Qingdao.</title>
        <authorList>
            <person name="Zhang P."/>
        </authorList>
    </citation>
    <scope>NUCLEOTIDE SEQUENCE</scope>
    <source>
        <strain evidence="7">ZSDE26</strain>
    </source>
</reference>
<name>A0A9X2BHU3_9VIBR</name>
<evidence type="ECO:0000256" key="2">
    <source>
        <dbReference type="ARBA" id="ARBA00022741"/>
    </source>
</evidence>
<dbReference type="SUPFAM" id="SSF141371">
    <property type="entry name" value="PilZ domain-like"/>
    <property type="match status" value="2"/>
</dbReference>
<evidence type="ECO:0000259" key="5">
    <source>
        <dbReference type="Pfam" id="PF07238"/>
    </source>
</evidence>
<evidence type="ECO:0000256" key="3">
    <source>
        <dbReference type="ARBA" id="ARBA00023143"/>
    </source>
</evidence>
<keyword evidence="7" id="KW-0282">Flagellum</keyword>
<dbReference type="AlphaFoldDB" id="A0A9X2BHU3"/>
<dbReference type="InterPro" id="IPR012349">
    <property type="entry name" value="Split_barrel_FMN-bd"/>
</dbReference>
<protein>
    <submittedName>
        <fullName evidence="7">Flagellar brake protein</fullName>
    </submittedName>
</protein>
<feature type="region of interest" description="Disordered" evidence="4">
    <location>
        <begin position="1"/>
        <end position="22"/>
    </location>
</feature>
<feature type="domain" description="Type III secretion system flagellar brake protein YcgR PilZN" evidence="6">
    <location>
        <begin position="35"/>
        <end position="124"/>
    </location>
</feature>
<keyword evidence="2" id="KW-0547">Nucleotide-binding</keyword>
<sequence>MDSPTAEASEQKKRARNSNPVSTINSTDALAIIEHGSELTIAITTPIGRTFQCSTPFIGTHENNLILIELPKVSNEDLSFFFQEGFWLLVKAISPRGEGAVINFRCQLIHFIHEPIAMIALSIPSTMQIKQLRKESRYDVNILGKVITNSNRGDCEIRDLSKSGCRFVTPPLSRAFQVGDRVSIEIRDTARNKQDFAPLTGTICNLQRSLHYARYGLQFNESGQDNAKALLGQLKYNGTKLTFK</sequence>
<keyword evidence="3" id="KW-0975">Bacterial flagellum</keyword>
<feature type="domain" description="PilZ" evidence="5">
    <location>
        <begin position="131"/>
        <end position="234"/>
    </location>
</feature>
<dbReference type="GO" id="GO:0035438">
    <property type="term" value="F:cyclic-di-GMP binding"/>
    <property type="evidence" value="ECO:0007669"/>
    <property type="project" value="InterPro"/>
</dbReference>
<organism evidence="7 8">
    <name type="scientific">Vibrio amylolyticus</name>
    <dbReference type="NCBI Taxonomy" id="2847292"/>
    <lineage>
        <taxon>Bacteria</taxon>
        <taxon>Pseudomonadati</taxon>
        <taxon>Pseudomonadota</taxon>
        <taxon>Gammaproteobacteria</taxon>
        <taxon>Vibrionales</taxon>
        <taxon>Vibrionaceae</taxon>
        <taxon>Vibrio</taxon>
    </lineage>
</organism>
<keyword evidence="7" id="KW-0969">Cilium</keyword>
<keyword evidence="1" id="KW-0973">c-di-GMP</keyword>
<gene>
    <name evidence="7" type="ORF">KP803_13655</name>
</gene>
<dbReference type="Pfam" id="PF07238">
    <property type="entry name" value="PilZ"/>
    <property type="match status" value="1"/>
</dbReference>
<evidence type="ECO:0000259" key="6">
    <source>
        <dbReference type="Pfam" id="PF12945"/>
    </source>
</evidence>
<dbReference type="InterPro" id="IPR009926">
    <property type="entry name" value="T3SS_YcgR_PilZN"/>
</dbReference>